<dbReference type="InterPro" id="IPR020542">
    <property type="entry name" value="Asp_carbamoyltrfase_reg_C"/>
</dbReference>
<evidence type="ECO:0000256" key="2">
    <source>
        <dbReference type="ARBA" id="ARBA00008896"/>
    </source>
</evidence>
<proteinExistence type="inferred from homology"/>
<feature type="domain" description="Aspartate carbamoyltransferase regulatory subunit N-terminal" evidence="10">
    <location>
        <begin position="289"/>
        <end position="376"/>
    </location>
</feature>
<dbReference type="SUPFAM" id="SSF57825">
    <property type="entry name" value="Aspartate carbamoyltransferase, Regulatory-chain, C-terminal domain"/>
    <property type="match status" value="1"/>
</dbReference>
<dbReference type="UniPathway" id="UPA00070">
    <property type="reaction ID" value="UER00116"/>
</dbReference>
<accession>T1HKP5</accession>
<dbReference type="Gene3D" id="2.30.30.20">
    <property type="entry name" value="Aspartate carbamoyltransferase regulatory subunit, C-terminal domain"/>
    <property type="match status" value="1"/>
</dbReference>
<evidence type="ECO:0000256" key="9">
    <source>
        <dbReference type="ARBA" id="ARBA00048859"/>
    </source>
</evidence>
<dbReference type="HAMAP" id="MF_00001">
    <property type="entry name" value="Asp_carb_tr"/>
    <property type="match status" value="1"/>
</dbReference>
<dbReference type="InParanoid" id="T1HKP5"/>
<dbReference type="GO" id="GO:0006207">
    <property type="term" value="P:'de novo' pyrimidine nucleobase biosynthetic process"/>
    <property type="evidence" value="ECO:0007669"/>
    <property type="project" value="InterPro"/>
</dbReference>
<dbReference type="Proteomes" id="UP000015103">
    <property type="component" value="Unassembled WGS sequence"/>
</dbReference>
<dbReference type="InterPro" id="IPR036901">
    <property type="entry name" value="Asp/Orn_carbamoylTrfase_sf"/>
</dbReference>
<dbReference type="EnsemblMetazoa" id="RPRC004619-RA">
    <property type="protein sequence ID" value="RPRC004619-PA"/>
    <property type="gene ID" value="RPRC004619"/>
</dbReference>
<dbReference type="PANTHER" id="PTHR35805:SF1">
    <property type="entry name" value="ASPARTATE CARBAMOYLTRANSFERASE REGULATORY CHAIN"/>
    <property type="match status" value="1"/>
</dbReference>
<evidence type="ECO:0000313" key="13">
    <source>
        <dbReference type="EnsemblMetazoa" id="RPRC004619-PA"/>
    </source>
</evidence>
<dbReference type="InterPro" id="IPR002801">
    <property type="entry name" value="Asp_carbamoylTrfase_reg"/>
</dbReference>
<dbReference type="VEuPathDB" id="VectorBase:RPRC004619"/>
<dbReference type="InterPro" id="IPR036792">
    <property type="entry name" value="Asp_carbatrfase_reg_C_sf"/>
</dbReference>
<dbReference type="PRINTS" id="PR00101">
    <property type="entry name" value="ATCASE"/>
</dbReference>
<dbReference type="FunFam" id="3.40.50.1370:FF:000001">
    <property type="entry name" value="Aspartate carbamoyltransferase"/>
    <property type="match status" value="1"/>
</dbReference>
<dbReference type="EC" id="2.1.3.2" evidence="3"/>
<dbReference type="GO" id="GO:0044205">
    <property type="term" value="P:'de novo' UMP biosynthetic process"/>
    <property type="evidence" value="ECO:0007669"/>
    <property type="project" value="UniProtKB-UniPathway"/>
</dbReference>
<evidence type="ECO:0000256" key="5">
    <source>
        <dbReference type="ARBA" id="ARBA00022723"/>
    </source>
</evidence>
<dbReference type="GO" id="GO:0009347">
    <property type="term" value="C:aspartate carbamoyltransferase complex"/>
    <property type="evidence" value="ECO:0007669"/>
    <property type="project" value="InterPro"/>
</dbReference>
<dbReference type="eggNOG" id="KOG0370">
    <property type="taxonomic scope" value="Eukaryota"/>
</dbReference>
<dbReference type="InterPro" id="IPR020545">
    <property type="entry name" value="Asp_carbamoyltransf_reg_N"/>
</dbReference>
<dbReference type="InterPro" id="IPR006130">
    <property type="entry name" value="Asp/Orn_carbamoylTrfase"/>
</dbReference>
<dbReference type="Pfam" id="PF02729">
    <property type="entry name" value="OTCace_N"/>
    <property type="match status" value="1"/>
</dbReference>
<comment type="similarity">
    <text evidence="2">Belongs to the aspartate/ornithine carbamoyltransferase superfamily. ATCase family.</text>
</comment>
<dbReference type="AlphaFoldDB" id="T1HKP5"/>
<evidence type="ECO:0000313" key="14">
    <source>
        <dbReference type="Proteomes" id="UP000015103"/>
    </source>
</evidence>
<dbReference type="InterPro" id="IPR006132">
    <property type="entry name" value="Asp/Orn_carbamoyltranf_P-bd"/>
</dbReference>
<dbReference type="SUPFAM" id="SSF53671">
    <property type="entry name" value="Aspartate/ornithine carbamoyltransferase"/>
    <property type="match status" value="1"/>
</dbReference>
<reference evidence="13" key="1">
    <citation type="submission" date="2015-05" db="UniProtKB">
        <authorList>
            <consortium name="EnsemblMetazoa"/>
        </authorList>
    </citation>
    <scope>IDENTIFICATION</scope>
</reference>
<comment type="pathway">
    <text evidence="1">Pyrimidine metabolism; UMP biosynthesis via de novo pathway; (S)-dihydroorotate from bicarbonate: step 2/3.</text>
</comment>
<dbReference type="STRING" id="13249.T1HKP5"/>
<protein>
    <recommendedName>
        <fullName evidence="3">aspartate carbamoyltransferase</fullName>
        <ecNumber evidence="3">2.1.3.2</ecNumber>
    </recommendedName>
</protein>
<dbReference type="GO" id="GO:0016597">
    <property type="term" value="F:amino acid binding"/>
    <property type="evidence" value="ECO:0007669"/>
    <property type="project" value="InterPro"/>
</dbReference>
<keyword evidence="4" id="KW-0808">Transferase</keyword>
<comment type="catalytic activity">
    <reaction evidence="9">
        <text>carbamoyl phosphate + L-aspartate = N-carbamoyl-L-aspartate + phosphate + H(+)</text>
        <dbReference type="Rhea" id="RHEA:20013"/>
        <dbReference type="ChEBI" id="CHEBI:15378"/>
        <dbReference type="ChEBI" id="CHEBI:29991"/>
        <dbReference type="ChEBI" id="CHEBI:32814"/>
        <dbReference type="ChEBI" id="CHEBI:43474"/>
        <dbReference type="ChEBI" id="CHEBI:58228"/>
        <dbReference type="EC" id="2.1.3.2"/>
    </reaction>
</comment>
<dbReference type="EMBL" id="ACPB03031546">
    <property type="status" value="NOT_ANNOTATED_CDS"/>
    <property type="molecule type" value="Genomic_DNA"/>
</dbReference>
<dbReference type="InterPro" id="IPR036793">
    <property type="entry name" value="Asp_carbatrfase_reg_N_sf"/>
</dbReference>
<organism evidence="13 14">
    <name type="scientific">Rhodnius prolixus</name>
    <name type="common">Triatomid bug</name>
    <dbReference type="NCBI Taxonomy" id="13249"/>
    <lineage>
        <taxon>Eukaryota</taxon>
        <taxon>Metazoa</taxon>
        <taxon>Ecdysozoa</taxon>
        <taxon>Arthropoda</taxon>
        <taxon>Hexapoda</taxon>
        <taxon>Insecta</taxon>
        <taxon>Pterygota</taxon>
        <taxon>Neoptera</taxon>
        <taxon>Paraneoptera</taxon>
        <taxon>Hemiptera</taxon>
        <taxon>Heteroptera</taxon>
        <taxon>Panheteroptera</taxon>
        <taxon>Cimicomorpha</taxon>
        <taxon>Reduviidae</taxon>
        <taxon>Triatominae</taxon>
        <taxon>Rhodnius</taxon>
    </lineage>
</organism>
<comment type="function">
    <text evidence="8">Catalyzes the condensation of carbamoyl phosphate and aspartate to form carbamoyl aspartate and inorganic phosphate, the committed step in the de novo pyrimidine nucleotide biosynthesis pathway.</text>
</comment>
<dbReference type="InterPro" id="IPR002082">
    <property type="entry name" value="Asp_carbamoyltransf"/>
</dbReference>
<evidence type="ECO:0000256" key="4">
    <source>
        <dbReference type="ARBA" id="ARBA00022679"/>
    </source>
</evidence>
<keyword evidence="14" id="KW-1185">Reference proteome</keyword>
<evidence type="ECO:0000256" key="8">
    <source>
        <dbReference type="ARBA" id="ARBA00043884"/>
    </source>
</evidence>
<dbReference type="Pfam" id="PF02748">
    <property type="entry name" value="PyrI_C"/>
    <property type="match status" value="1"/>
</dbReference>
<evidence type="ECO:0000259" key="11">
    <source>
        <dbReference type="Pfam" id="PF02729"/>
    </source>
</evidence>
<evidence type="ECO:0000256" key="3">
    <source>
        <dbReference type="ARBA" id="ARBA00013008"/>
    </source>
</evidence>
<dbReference type="NCBIfam" id="NF002032">
    <property type="entry name" value="PRK00856.1"/>
    <property type="match status" value="1"/>
</dbReference>
<evidence type="ECO:0000256" key="7">
    <source>
        <dbReference type="ARBA" id="ARBA00022975"/>
    </source>
</evidence>
<evidence type="ECO:0000256" key="6">
    <source>
        <dbReference type="ARBA" id="ARBA00022833"/>
    </source>
</evidence>
<keyword evidence="7" id="KW-0665">Pyrimidine biosynthesis</keyword>
<sequence>MVNPLYQKHIISINDLTREDLELALQVAASLKARPQPELLKHKVIASCFFEASTRTRLSFETAMHRLGASVVGFADSNNTSLGKKGETLADTISVIGHYVDAIVMRHPQEGAARLATEFSGGIPVLNAGDGANQHPTQTLLDLFTIQETQGRLNNINIAMVGDLKYGRTVHSLTQALAKFDGNRFYFIAPDALAMPDYILAMLEEKNITYSLHTSIEEVVSELDILYMTRVQKERLAPSEYISIKSLFVLRAADLNAARDNLKVPHPLPRVDEITTDVDSTPYAYYFQQVEAIKRGTVIDHIPAQVGFKLLTLFKLTATDQRITIGLNLPSNHLGRKDLIKIENIFLTEQQANQLAIYAPQATVNQIDDYAVVRKLVPSLPERIDGVLTCPNSNCISRSEPVTSSFSVKQRDGDAHLKCKYCEKEFERQAVLADR</sequence>
<dbReference type="NCBIfam" id="TIGR00670">
    <property type="entry name" value="asp_carb_tr"/>
    <property type="match status" value="1"/>
</dbReference>
<evidence type="ECO:0000259" key="12">
    <source>
        <dbReference type="Pfam" id="PF02748"/>
    </source>
</evidence>
<dbReference type="FunFam" id="3.40.50.1370:FF:000002">
    <property type="entry name" value="Aspartate carbamoyltransferase 2"/>
    <property type="match status" value="1"/>
</dbReference>
<dbReference type="Gene3D" id="3.30.70.140">
    <property type="entry name" value="Aspartate carbamoyltransferase regulatory subunit, N-terminal domain"/>
    <property type="match status" value="1"/>
</dbReference>
<dbReference type="GO" id="GO:0006520">
    <property type="term" value="P:amino acid metabolic process"/>
    <property type="evidence" value="ECO:0007669"/>
    <property type="project" value="InterPro"/>
</dbReference>
<dbReference type="HOGENOM" id="CLU_039403_0_0_1"/>
<name>T1HKP5_RHOPR</name>
<evidence type="ECO:0000256" key="1">
    <source>
        <dbReference type="ARBA" id="ARBA00004852"/>
    </source>
</evidence>
<dbReference type="NCBIfam" id="TIGR00240">
    <property type="entry name" value="ATCase_reg"/>
    <property type="match status" value="1"/>
</dbReference>
<dbReference type="Pfam" id="PF01948">
    <property type="entry name" value="PyrI"/>
    <property type="match status" value="1"/>
</dbReference>
<dbReference type="SUPFAM" id="SSF54893">
    <property type="entry name" value="Aspartate carbamoyltransferase, Regulatory-chain, N-terminal domain"/>
    <property type="match status" value="1"/>
</dbReference>
<dbReference type="GO" id="GO:0004070">
    <property type="term" value="F:aspartate carbamoyltransferase activity"/>
    <property type="evidence" value="ECO:0007669"/>
    <property type="project" value="UniProtKB-EC"/>
</dbReference>
<dbReference type="PANTHER" id="PTHR35805">
    <property type="entry name" value="ASPARTATE CARBAMOYLTRANSFERASE REGULATORY CHAIN"/>
    <property type="match status" value="1"/>
</dbReference>
<dbReference type="PROSITE" id="PS00097">
    <property type="entry name" value="CARBAMOYLTRANSFERASE"/>
    <property type="match status" value="1"/>
</dbReference>
<dbReference type="Gene3D" id="3.40.50.1370">
    <property type="entry name" value="Aspartate/ornithine carbamoyltransferase"/>
    <property type="match status" value="2"/>
</dbReference>
<feature type="domain" description="Aspartate/ornithine carbamoyltransferase carbamoyl-P binding" evidence="11">
    <location>
        <begin position="8"/>
        <end position="148"/>
    </location>
</feature>
<dbReference type="GO" id="GO:0046872">
    <property type="term" value="F:metal ion binding"/>
    <property type="evidence" value="ECO:0007669"/>
    <property type="project" value="UniProtKB-KW"/>
</dbReference>
<dbReference type="HAMAP" id="MF_00002">
    <property type="entry name" value="Asp_carb_tr_reg"/>
    <property type="match status" value="1"/>
</dbReference>
<keyword evidence="5" id="KW-0479">Metal-binding</keyword>
<dbReference type="PRINTS" id="PR00100">
    <property type="entry name" value="AOTCASE"/>
</dbReference>
<feature type="domain" description="Aspartate carbamoyltransferase regulatory subunit C-terminal" evidence="12">
    <location>
        <begin position="383"/>
        <end position="431"/>
    </location>
</feature>
<keyword evidence="6" id="KW-0862">Zinc</keyword>
<evidence type="ECO:0000259" key="10">
    <source>
        <dbReference type="Pfam" id="PF01948"/>
    </source>
</evidence>